<dbReference type="Pfam" id="PF13412">
    <property type="entry name" value="HTH_24"/>
    <property type="match status" value="1"/>
</dbReference>
<dbReference type="SUPFAM" id="SSF53067">
    <property type="entry name" value="Actin-like ATPase domain"/>
    <property type="match status" value="1"/>
</dbReference>
<sequence length="408" mass="42530">MTSASESGSPHGATTRELSRVNSTTIVKLLRESGALSRQEIGARTGLSSATVNRLTSTLLRDNVIAVAGNEPSTGGRPSMLLRFAGETRLVAALQLLADRAVGVLVDLDGKIVFRRVAPFSNPIPEDAKPDQIEHEQALQVEQLVELAGTLIATAKGMGSPCLAVGVAVPGNVDANGTVARMPEMGWNETPLGRLLRERVALPLVIENDANALAWGELTRGAGRGSAGMVALLIGRGLGAGIISGGELHRGAGARAGEVGYLLTNRAAFSRYFTDHGDLEDRIGSVALTRTARERGIPIPATGWVAAEDVFALSAAGNADAAELEVEIFDMASIAATALVAVLDPDLLVVGSSYGDAERLVAEIHKRLAGRVIRVPRVVAASLREDAVIVGAAELAAAEVHDFAYLSH</sequence>
<name>A0A5B8M5H3_9MICO</name>
<keyword evidence="3" id="KW-1185">Reference proteome</keyword>
<dbReference type="PANTHER" id="PTHR18964:SF149">
    <property type="entry name" value="BIFUNCTIONAL UDP-N-ACETYLGLUCOSAMINE 2-EPIMERASE_N-ACETYLMANNOSAMINE KINASE"/>
    <property type="match status" value="1"/>
</dbReference>
<dbReference type="KEGG" id="huw:FPZ11_10210"/>
<dbReference type="Proteomes" id="UP000320216">
    <property type="component" value="Chromosome"/>
</dbReference>
<evidence type="ECO:0000313" key="2">
    <source>
        <dbReference type="EMBL" id="QDZ15095.1"/>
    </source>
</evidence>
<proteinExistence type="inferred from homology"/>
<accession>A0A5B8M5H3</accession>
<reference evidence="2 3" key="1">
    <citation type="submission" date="2019-07" db="EMBL/GenBank/DDBJ databases">
        <title>Full genome sequence of Humibacter sp. WJ7-1.</title>
        <authorList>
            <person name="Im W.-T."/>
        </authorList>
    </citation>
    <scope>NUCLEOTIDE SEQUENCE [LARGE SCALE GENOMIC DNA]</scope>
    <source>
        <strain evidence="2 3">WJ7-1</strain>
    </source>
</reference>
<dbReference type="Gene3D" id="1.10.10.10">
    <property type="entry name" value="Winged helix-like DNA-binding domain superfamily/Winged helix DNA-binding domain"/>
    <property type="match status" value="1"/>
</dbReference>
<dbReference type="InterPro" id="IPR000600">
    <property type="entry name" value="ROK"/>
</dbReference>
<protein>
    <submittedName>
        <fullName evidence="2">ROK family transcriptional regulator</fullName>
    </submittedName>
</protein>
<organism evidence="2 3">
    <name type="scientific">Humibacter ginsenosidimutans</name>
    <dbReference type="NCBI Taxonomy" id="2599293"/>
    <lineage>
        <taxon>Bacteria</taxon>
        <taxon>Bacillati</taxon>
        <taxon>Actinomycetota</taxon>
        <taxon>Actinomycetes</taxon>
        <taxon>Micrococcales</taxon>
        <taxon>Microbacteriaceae</taxon>
        <taxon>Humibacter</taxon>
    </lineage>
</organism>
<dbReference type="Gene3D" id="3.30.420.40">
    <property type="match status" value="2"/>
</dbReference>
<evidence type="ECO:0000313" key="3">
    <source>
        <dbReference type="Proteomes" id="UP000320216"/>
    </source>
</evidence>
<dbReference type="OrthoDB" id="9810372at2"/>
<dbReference type="PANTHER" id="PTHR18964">
    <property type="entry name" value="ROK (REPRESSOR, ORF, KINASE) FAMILY"/>
    <property type="match status" value="1"/>
</dbReference>
<dbReference type="AlphaFoldDB" id="A0A5B8M5H3"/>
<dbReference type="Pfam" id="PF00480">
    <property type="entry name" value="ROK"/>
    <property type="match status" value="1"/>
</dbReference>
<dbReference type="InterPro" id="IPR036388">
    <property type="entry name" value="WH-like_DNA-bd_sf"/>
</dbReference>
<dbReference type="InterPro" id="IPR036390">
    <property type="entry name" value="WH_DNA-bd_sf"/>
</dbReference>
<evidence type="ECO:0000256" key="1">
    <source>
        <dbReference type="ARBA" id="ARBA00006479"/>
    </source>
</evidence>
<comment type="similarity">
    <text evidence="1">Belongs to the ROK (NagC/XylR) family.</text>
</comment>
<gene>
    <name evidence="2" type="ORF">FPZ11_10210</name>
</gene>
<dbReference type="EMBL" id="CP042305">
    <property type="protein sequence ID" value="QDZ15095.1"/>
    <property type="molecule type" value="Genomic_DNA"/>
</dbReference>
<dbReference type="InterPro" id="IPR043129">
    <property type="entry name" value="ATPase_NBD"/>
</dbReference>
<dbReference type="SUPFAM" id="SSF46785">
    <property type="entry name" value="Winged helix' DNA-binding domain"/>
    <property type="match status" value="1"/>
</dbReference>